<dbReference type="AlphaFoldDB" id="A0A7S0SIW4"/>
<evidence type="ECO:0000313" key="2">
    <source>
        <dbReference type="EMBL" id="CAD8708271.1"/>
    </source>
</evidence>
<name>A0A7S0SIW4_9CHLO</name>
<sequence length="354" mass="36984">MASKPGGAPLVRRRERGEKPQRALTAENLAHQRHQPFQARMAGPSARGTSGGVGREGALCSMCGMPGHDADVCADRPAPKLRLSVDVTASHQSQQQHSHVPSEGCGAGSDSAESISDDLPDSPSALFPKPSAADIARRLRAHKAAEAEADLRLPDAAHHKEAAKEVASKIFLHKQRSGGNHDDPTWSATDRDETPRPSSAAPTPLALRRPPPLPPPSASLDASLTDGLAGFAMASGQLQTEGAAPATAGGRGDRSDGGERGVIIVDLEAVDAAISRADAAAAAAWGLADDSRRCGELRAGGESGQESGRLAAVPVHGSGGGGTHLFHRHLRRIRHLTTEIWRSRTTEVQGRRIP</sequence>
<reference evidence="2" key="1">
    <citation type="submission" date="2021-01" db="EMBL/GenBank/DDBJ databases">
        <authorList>
            <person name="Corre E."/>
            <person name="Pelletier E."/>
            <person name="Niang G."/>
            <person name="Scheremetjew M."/>
            <person name="Finn R."/>
            <person name="Kale V."/>
            <person name="Holt S."/>
            <person name="Cochrane G."/>
            <person name="Meng A."/>
            <person name="Brown T."/>
            <person name="Cohen L."/>
        </authorList>
    </citation>
    <scope>NUCLEOTIDE SEQUENCE</scope>
    <source>
        <strain evidence="2">SL-175</strain>
    </source>
</reference>
<organism evidence="2">
    <name type="scientific">Mantoniella antarctica</name>
    <dbReference type="NCBI Taxonomy" id="81844"/>
    <lineage>
        <taxon>Eukaryota</taxon>
        <taxon>Viridiplantae</taxon>
        <taxon>Chlorophyta</taxon>
        <taxon>Mamiellophyceae</taxon>
        <taxon>Mamiellales</taxon>
        <taxon>Mamiellaceae</taxon>
        <taxon>Mantoniella</taxon>
    </lineage>
</organism>
<feature type="compositionally biased region" description="Low complexity" evidence="1">
    <location>
        <begin position="199"/>
        <end position="208"/>
    </location>
</feature>
<feature type="compositionally biased region" description="Basic and acidic residues" evidence="1">
    <location>
        <begin position="179"/>
        <end position="195"/>
    </location>
</feature>
<feature type="region of interest" description="Disordered" evidence="1">
    <location>
        <begin position="84"/>
        <end position="131"/>
    </location>
</feature>
<feature type="region of interest" description="Disordered" evidence="1">
    <location>
        <begin position="1"/>
        <end position="56"/>
    </location>
</feature>
<proteinExistence type="predicted"/>
<accession>A0A7S0SIW4</accession>
<protein>
    <submittedName>
        <fullName evidence="2">Uncharacterized protein</fullName>
    </submittedName>
</protein>
<gene>
    <name evidence="2" type="ORF">MANT1106_LOCUS10954</name>
</gene>
<feature type="region of interest" description="Disordered" evidence="1">
    <location>
        <begin position="171"/>
        <end position="223"/>
    </location>
</feature>
<feature type="compositionally biased region" description="Low complexity" evidence="1">
    <location>
        <begin position="90"/>
        <end position="99"/>
    </location>
</feature>
<dbReference type="EMBL" id="HBFC01018374">
    <property type="protein sequence ID" value="CAD8708271.1"/>
    <property type="molecule type" value="Transcribed_RNA"/>
</dbReference>
<evidence type="ECO:0000256" key="1">
    <source>
        <dbReference type="SAM" id="MobiDB-lite"/>
    </source>
</evidence>